<keyword evidence="4" id="KW-1185">Reference proteome</keyword>
<evidence type="ECO:0000313" key="3">
    <source>
        <dbReference type="EMBL" id="KAJ2902513.1"/>
    </source>
</evidence>
<dbReference type="EMBL" id="JAKWBI020000110">
    <property type="protein sequence ID" value="KAJ2902513.1"/>
    <property type="molecule type" value="Genomic_DNA"/>
</dbReference>
<sequence length="285" mass="31093">MMETATQDTYKAPRDEGEYARLHTQHELVKAAMGGKLLLAPVDLSGADLRVLDSGTAQALWPLDLARQLRPTAAVVGTDIAPQHFPPEEARPANLTLAVHSIFEPWPASMRGAFDAVHQRFVLAACTSQAQAAAAVAELFACVRPGGWIELHEGNMVVVRNEGSQHAAMARFRDVAVAAWASIGQLPDPGPRVGQWLRDAGAVDVVESVQVIKLGPEAESKQDGDRALAMLLHMLDGMKNMVGGRPGHPSMHDFDKLKVDLVKEVEEVGNFWQYHLAYGRKPERY</sequence>
<gene>
    <name evidence="3" type="ORF">MKZ38_000477</name>
</gene>
<dbReference type="InterPro" id="IPR041698">
    <property type="entry name" value="Methyltransf_25"/>
</dbReference>
<feature type="domain" description="Methyltransferase" evidence="2">
    <location>
        <begin position="51"/>
        <end position="147"/>
    </location>
</feature>
<organism evidence="3 4">
    <name type="scientific">Zalerion maritima</name>
    <dbReference type="NCBI Taxonomy" id="339359"/>
    <lineage>
        <taxon>Eukaryota</taxon>
        <taxon>Fungi</taxon>
        <taxon>Dikarya</taxon>
        <taxon>Ascomycota</taxon>
        <taxon>Pezizomycotina</taxon>
        <taxon>Sordariomycetes</taxon>
        <taxon>Lulworthiomycetidae</taxon>
        <taxon>Lulworthiales</taxon>
        <taxon>Lulworthiaceae</taxon>
        <taxon>Zalerion</taxon>
    </lineage>
</organism>
<evidence type="ECO:0000259" key="2">
    <source>
        <dbReference type="Pfam" id="PF13649"/>
    </source>
</evidence>
<name>A0AAD5WS15_9PEZI</name>
<dbReference type="InterPro" id="IPR029063">
    <property type="entry name" value="SAM-dependent_MTases_sf"/>
</dbReference>
<evidence type="ECO:0000256" key="1">
    <source>
        <dbReference type="ARBA" id="ARBA00038158"/>
    </source>
</evidence>
<evidence type="ECO:0000313" key="4">
    <source>
        <dbReference type="Proteomes" id="UP001201980"/>
    </source>
</evidence>
<dbReference type="Gene3D" id="3.40.50.150">
    <property type="entry name" value="Vaccinia Virus protein VP39"/>
    <property type="match status" value="1"/>
</dbReference>
<comment type="caution">
    <text evidence="3">The sequence shown here is derived from an EMBL/GenBank/DDBJ whole genome shotgun (WGS) entry which is preliminary data.</text>
</comment>
<dbReference type="PANTHER" id="PTHR43591">
    <property type="entry name" value="METHYLTRANSFERASE"/>
    <property type="match status" value="1"/>
</dbReference>
<dbReference type="Pfam" id="PF13649">
    <property type="entry name" value="Methyltransf_25"/>
    <property type="match status" value="1"/>
</dbReference>
<dbReference type="GO" id="GO:0008168">
    <property type="term" value="F:methyltransferase activity"/>
    <property type="evidence" value="ECO:0007669"/>
    <property type="project" value="TreeGrafter"/>
</dbReference>
<protein>
    <recommendedName>
        <fullName evidence="2">Methyltransferase domain-containing protein</fullName>
    </recommendedName>
</protein>
<proteinExistence type="inferred from homology"/>
<comment type="similarity">
    <text evidence="1">Belongs to the methyltransferase superfamily. LaeA methyltransferase family.</text>
</comment>
<dbReference type="Proteomes" id="UP001201980">
    <property type="component" value="Unassembled WGS sequence"/>
</dbReference>
<accession>A0AAD5WS15</accession>
<dbReference type="SUPFAM" id="SSF53335">
    <property type="entry name" value="S-adenosyl-L-methionine-dependent methyltransferases"/>
    <property type="match status" value="1"/>
</dbReference>
<dbReference type="PANTHER" id="PTHR43591:SF105">
    <property type="entry name" value="METHYLTRANSFERASE DOMAIN-CONTAINING PROTEIN-RELATED"/>
    <property type="match status" value="1"/>
</dbReference>
<dbReference type="AlphaFoldDB" id="A0AAD5WS15"/>
<reference evidence="3" key="1">
    <citation type="submission" date="2022-07" db="EMBL/GenBank/DDBJ databases">
        <title>Draft genome sequence of Zalerion maritima ATCC 34329, a (micro)plastics degrading marine fungus.</title>
        <authorList>
            <person name="Paco A."/>
            <person name="Goncalves M.F.M."/>
            <person name="Rocha-Santos T.A.P."/>
            <person name="Alves A."/>
        </authorList>
    </citation>
    <scope>NUCLEOTIDE SEQUENCE</scope>
    <source>
        <strain evidence="3">ATCC 34329</strain>
    </source>
</reference>